<keyword evidence="5" id="KW-1185">Reference proteome</keyword>
<evidence type="ECO:0000256" key="2">
    <source>
        <dbReference type="ARBA" id="ARBA00023002"/>
    </source>
</evidence>
<comment type="similarity">
    <text evidence="1 3">Belongs to the short-chain dehydrogenases/reductases (SDR) family.</text>
</comment>
<organism evidence="4 5">
    <name type="scientific">Deinobacterium chartae</name>
    <dbReference type="NCBI Taxonomy" id="521158"/>
    <lineage>
        <taxon>Bacteria</taxon>
        <taxon>Thermotogati</taxon>
        <taxon>Deinococcota</taxon>
        <taxon>Deinococci</taxon>
        <taxon>Deinococcales</taxon>
        <taxon>Deinococcaceae</taxon>
        <taxon>Deinobacterium</taxon>
    </lineage>
</organism>
<dbReference type="InterPro" id="IPR036291">
    <property type="entry name" value="NAD(P)-bd_dom_sf"/>
</dbReference>
<dbReference type="PROSITE" id="PS00061">
    <property type="entry name" value="ADH_SHORT"/>
    <property type="match status" value="1"/>
</dbReference>
<proteinExistence type="inferred from homology"/>
<dbReference type="Pfam" id="PF00106">
    <property type="entry name" value="adh_short"/>
    <property type="match status" value="1"/>
</dbReference>
<reference evidence="4 5" key="1">
    <citation type="submission" date="2020-08" db="EMBL/GenBank/DDBJ databases">
        <title>Genomic Encyclopedia of Type Strains, Phase IV (KMG-IV): sequencing the most valuable type-strain genomes for metagenomic binning, comparative biology and taxonomic classification.</title>
        <authorList>
            <person name="Goeker M."/>
        </authorList>
    </citation>
    <scope>NUCLEOTIDE SEQUENCE [LARGE SCALE GENOMIC DNA]</scope>
    <source>
        <strain evidence="4 5">DSM 21458</strain>
    </source>
</reference>
<gene>
    <name evidence="4" type="ORF">HNR42_000283</name>
</gene>
<dbReference type="PRINTS" id="PR00081">
    <property type="entry name" value="GDHRDH"/>
</dbReference>
<name>A0A841HTW6_9DEIO</name>
<evidence type="ECO:0000256" key="3">
    <source>
        <dbReference type="RuleBase" id="RU000363"/>
    </source>
</evidence>
<dbReference type="InterPro" id="IPR002347">
    <property type="entry name" value="SDR_fam"/>
</dbReference>
<dbReference type="PANTHER" id="PTHR43669">
    <property type="entry name" value="5-KETO-D-GLUCONATE 5-REDUCTASE"/>
    <property type="match status" value="1"/>
</dbReference>
<dbReference type="CDD" id="cd05233">
    <property type="entry name" value="SDR_c"/>
    <property type="match status" value="1"/>
</dbReference>
<evidence type="ECO:0000313" key="5">
    <source>
        <dbReference type="Proteomes" id="UP000569951"/>
    </source>
</evidence>
<dbReference type="PANTHER" id="PTHR43669:SF3">
    <property type="entry name" value="ALCOHOL DEHYDROGENASE, PUTATIVE (AFU_ORTHOLOGUE AFUA_3G03445)-RELATED"/>
    <property type="match status" value="1"/>
</dbReference>
<evidence type="ECO:0000256" key="1">
    <source>
        <dbReference type="ARBA" id="ARBA00006484"/>
    </source>
</evidence>
<sequence length="243" mass="25484">MNRTALVTGAGRGLGRTLALHLALLGYDLILTARTRTDLEATAEKARELGAVALALPGDVADPAHRVSLARAAREAGGLDLLVNNASLLGPSPLPPLAQYPLAELEALLRVNLIAPLALVQAAVDALAARGGLIVNISSDAALGGYPGWGGYGASKAALDLISLTLANELRPRGVGVVSVDPGDLRTRMHQDAFPGEDISDRPLPEVTLPFWTWLLSQAPLEVSGQRYRAQADTWELMPEVSA</sequence>
<dbReference type="Proteomes" id="UP000569951">
    <property type="component" value="Unassembled WGS sequence"/>
</dbReference>
<dbReference type="PRINTS" id="PR00080">
    <property type="entry name" value="SDRFAMILY"/>
</dbReference>
<evidence type="ECO:0000313" key="4">
    <source>
        <dbReference type="EMBL" id="MBB6096871.1"/>
    </source>
</evidence>
<dbReference type="AlphaFoldDB" id="A0A841HTW6"/>
<keyword evidence="2" id="KW-0560">Oxidoreductase</keyword>
<dbReference type="Gene3D" id="3.40.50.720">
    <property type="entry name" value="NAD(P)-binding Rossmann-like Domain"/>
    <property type="match status" value="1"/>
</dbReference>
<dbReference type="InterPro" id="IPR020904">
    <property type="entry name" value="Sc_DH/Rdtase_CS"/>
</dbReference>
<accession>A0A841HTW6</accession>
<dbReference type="GO" id="GO:0016491">
    <property type="term" value="F:oxidoreductase activity"/>
    <property type="evidence" value="ECO:0007669"/>
    <property type="project" value="UniProtKB-KW"/>
</dbReference>
<protein>
    <submittedName>
        <fullName evidence="4">NAD(P)-dependent dehydrogenase (Short-subunit alcohol dehydrogenase family)</fullName>
    </submittedName>
</protein>
<comment type="caution">
    <text evidence="4">The sequence shown here is derived from an EMBL/GenBank/DDBJ whole genome shotgun (WGS) entry which is preliminary data.</text>
</comment>
<dbReference type="EMBL" id="JACHHG010000001">
    <property type="protein sequence ID" value="MBB6096871.1"/>
    <property type="molecule type" value="Genomic_DNA"/>
</dbReference>
<dbReference type="SUPFAM" id="SSF51735">
    <property type="entry name" value="NAD(P)-binding Rossmann-fold domains"/>
    <property type="match status" value="1"/>
</dbReference>
<dbReference type="RefSeq" id="WP_183983731.1">
    <property type="nucleotide sequence ID" value="NZ_JACHHG010000001.1"/>
</dbReference>